<accession>A0A0D7BRD5</accession>
<feature type="active site" evidence="5">
    <location>
        <position position="108"/>
    </location>
</feature>
<evidence type="ECO:0000259" key="6">
    <source>
        <dbReference type="SMART" id="SM01116"/>
    </source>
</evidence>
<feature type="active site" evidence="5">
    <location>
        <position position="105"/>
    </location>
</feature>
<dbReference type="InterPro" id="IPR001387">
    <property type="entry name" value="Cro/C1-type_HTH"/>
</dbReference>
<dbReference type="InterPro" id="IPR036581">
    <property type="entry name" value="Cyanate_lyase_C_sf"/>
</dbReference>
<dbReference type="InterPro" id="IPR048564">
    <property type="entry name" value="CYNS_N"/>
</dbReference>
<dbReference type="SMART" id="SM01116">
    <property type="entry name" value="Cyanate_lyase"/>
    <property type="match status" value="1"/>
</dbReference>
<dbReference type="STRING" id="1314674.A0A0D7BRD5"/>
<dbReference type="InterPro" id="IPR003712">
    <property type="entry name" value="Cyanate_lyase_C"/>
</dbReference>
<evidence type="ECO:0000256" key="5">
    <source>
        <dbReference type="HAMAP-Rule" id="MF_03139"/>
    </source>
</evidence>
<dbReference type="PIRSF" id="PIRSF001263">
    <property type="entry name" value="Cyanate_hydratas"/>
    <property type="match status" value="1"/>
</dbReference>
<dbReference type="SUPFAM" id="SSF55234">
    <property type="entry name" value="Cyanase C-terminal domain"/>
    <property type="match status" value="1"/>
</dbReference>
<dbReference type="NCBIfam" id="NF002773">
    <property type="entry name" value="PRK02866.1"/>
    <property type="match status" value="1"/>
</dbReference>
<feature type="domain" description="Cyanate lyase C-terminal" evidence="6">
    <location>
        <begin position="92"/>
        <end position="164"/>
    </location>
</feature>
<organism evidence="7 8">
    <name type="scientific">Cylindrobasidium torrendii FP15055 ss-10</name>
    <dbReference type="NCBI Taxonomy" id="1314674"/>
    <lineage>
        <taxon>Eukaryota</taxon>
        <taxon>Fungi</taxon>
        <taxon>Dikarya</taxon>
        <taxon>Basidiomycota</taxon>
        <taxon>Agaricomycotina</taxon>
        <taxon>Agaricomycetes</taxon>
        <taxon>Agaricomycetidae</taxon>
        <taxon>Agaricales</taxon>
        <taxon>Marasmiineae</taxon>
        <taxon>Physalacriaceae</taxon>
        <taxon>Cylindrobasidium</taxon>
    </lineage>
</organism>
<dbReference type="PRINTS" id="PR01693">
    <property type="entry name" value="CYANASE"/>
</dbReference>
<dbReference type="OrthoDB" id="10019422at2759"/>
<evidence type="ECO:0000313" key="7">
    <source>
        <dbReference type="EMBL" id="KIY72997.1"/>
    </source>
</evidence>
<dbReference type="PANTHER" id="PTHR34186:SF2">
    <property type="entry name" value="CYANATE HYDRATASE"/>
    <property type="match status" value="1"/>
</dbReference>
<dbReference type="Proteomes" id="UP000054007">
    <property type="component" value="Unassembled WGS sequence"/>
</dbReference>
<keyword evidence="8" id="KW-1185">Reference proteome</keyword>
<evidence type="ECO:0000256" key="1">
    <source>
        <dbReference type="ARBA" id="ARBA00003561"/>
    </source>
</evidence>
<comment type="function">
    <text evidence="1 5">Catalyzes the reaction of cyanate with bicarbonate to produce ammonia and carbon dioxide.</text>
</comment>
<name>A0A0D7BRD5_9AGAR</name>
<evidence type="ECO:0000256" key="2">
    <source>
        <dbReference type="ARBA" id="ARBA00009802"/>
    </source>
</evidence>
<dbReference type="EMBL" id="KN880439">
    <property type="protein sequence ID" value="KIY72997.1"/>
    <property type="molecule type" value="Genomic_DNA"/>
</dbReference>
<dbReference type="Pfam" id="PF02560">
    <property type="entry name" value="Cyanate_lyase"/>
    <property type="match status" value="1"/>
</dbReference>
<dbReference type="AlphaFoldDB" id="A0A0D7BRD5"/>
<evidence type="ECO:0000256" key="3">
    <source>
        <dbReference type="ARBA" id="ARBA00023239"/>
    </source>
</evidence>
<evidence type="ECO:0000313" key="8">
    <source>
        <dbReference type="Proteomes" id="UP000054007"/>
    </source>
</evidence>
<gene>
    <name evidence="5" type="primary">cyn1</name>
    <name evidence="7" type="ORF">CYLTODRAFT_417507</name>
</gene>
<feature type="active site" evidence="5">
    <location>
        <position position="131"/>
    </location>
</feature>
<dbReference type="Gene3D" id="3.30.1160.10">
    <property type="entry name" value="Cyanate lyase, C-terminal domain"/>
    <property type="match status" value="1"/>
</dbReference>
<dbReference type="InterPro" id="IPR010982">
    <property type="entry name" value="Lambda_DNA-bd_dom_sf"/>
</dbReference>
<dbReference type="PANTHER" id="PTHR34186">
    <property type="entry name" value="CYANATE HYDRATASE"/>
    <property type="match status" value="1"/>
</dbReference>
<sequence>MSQGATIAANTRPYANLPPINVALFEAKARRGLSFDEIAKAIEKDEVWVASAFYGQAKFTEKELQKLAEILGINESELSGALGSHWWPNRGDLGPMPPTDPVLYRLYEGVMVYGPAIKAIIHEKFGDGIMSMIDCKVSVDKKPDPKGDRIVLAFDGKFLPYSKW</sequence>
<dbReference type="EC" id="4.2.1.104" evidence="5"/>
<evidence type="ECO:0000256" key="4">
    <source>
        <dbReference type="ARBA" id="ARBA00035107"/>
    </source>
</evidence>
<proteinExistence type="inferred from homology"/>
<dbReference type="SUPFAM" id="SSF47413">
    <property type="entry name" value="lambda repressor-like DNA-binding domains"/>
    <property type="match status" value="1"/>
</dbReference>
<protein>
    <recommendedName>
        <fullName evidence="5">Cyanate hydratase</fullName>
        <shortName evidence="5">Cyanase</shortName>
        <ecNumber evidence="5">4.2.1.104</ecNumber>
    </recommendedName>
    <alternativeName>
        <fullName evidence="5">Cyanate hydrolase</fullName>
    </alternativeName>
    <alternativeName>
        <fullName evidence="5">Cyanate lyase</fullName>
    </alternativeName>
</protein>
<dbReference type="GO" id="GO:0008824">
    <property type="term" value="F:cyanate hydratase activity"/>
    <property type="evidence" value="ECO:0007669"/>
    <property type="project" value="UniProtKB-UniRule"/>
</dbReference>
<dbReference type="InterPro" id="IPR008076">
    <property type="entry name" value="Cyanase"/>
</dbReference>
<dbReference type="Gene3D" id="1.10.260.40">
    <property type="entry name" value="lambda repressor-like DNA-binding domains"/>
    <property type="match status" value="1"/>
</dbReference>
<comment type="similarity">
    <text evidence="2">Belongs to the MBF1 family.</text>
</comment>
<dbReference type="GO" id="GO:0003677">
    <property type="term" value="F:DNA binding"/>
    <property type="evidence" value="ECO:0007669"/>
    <property type="project" value="InterPro"/>
</dbReference>
<comment type="catalytic activity">
    <reaction evidence="5">
        <text>cyanate + hydrogencarbonate + 3 H(+) = NH4(+) + 2 CO2</text>
        <dbReference type="Rhea" id="RHEA:11120"/>
        <dbReference type="ChEBI" id="CHEBI:15378"/>
        <dbReference type="ChEBI" id="CHEBI:16526"/>
        <dbReference type="ChEBI" id="CHEBI:17544"/>
        <dbReference type="ChEBI" id="CHEBI:28938"/>
        <dbReference type="ChEBI" id="CHEBI:29195"/>
        <dbReference type="EC" id="4.2.1.104"/>
    </reaction>
</comment>
<dbReference type="HAMAP" id="MF_00535">
    <property type="entry name" value="Cyanate_hydrat"/>
    <property type="match status" value="1"/>
</dbReference>
<reference evidence="7 8" key="1">
    <citation type="journal article" date="2015" name="Fungal Genet. Biol.">
        <title>Evolution of novel wood decay mechanisms in Agaricales revealed by the genome sequences of Fistulina hepatica and Cylindrobasidium torrendii.</title>
        <authorList>
            <person name="Floudas D."/>
            <person name="Held B.W."/>
            <person name="Riley R."/>
            <person name="Nagy L.G."/>
            <person name="Koehler G."/>
            <person name="Ransdell A.S."/>
            <person name="Younus H."/>
            <person name="Chow J."/>
            <person name="Chiniquy J."/>
            <person name="Lipzen A."/>
            <person name="Tritt A."/>
            <person name="Sun H."/>
            <person name="Haridas S."/>
            <person name="LaButti K."/>
            <person name="Ohm R.A."/>
            <person name="Kues U."/>
            <person name="Blanchette R.A."/>
            <person name="Grigoriev I.V."/>
            <person name="Minto R.E."/>
            <person name="Hibbett D.S."/>
        </authorList>
    </citation>
    <scope>NUCLEOTIDE SEQUENCE [LARGE SCALE GENOMIC DNA]</scope>
    <source>
        <strain evidence="7 8">FP15055 ss-10</strain>
    </source>
</reference>
<dbReference type="NCBIfam" id="TIGR00673">
    <property type="entry name" value="cynS"/>
    <property type="match status" value="1"/>
</dbReference>
<dbReference type="CDD" id="cd00093">
    <property type="entry name" value="HTH_XRE"/>
    <property type="match status" value="1"/>
</dbReference>
<keyword evidence="3 5" id="KW-0456">Lyase</keyword>
<dbReference type="CDD" id="cd00559">
    <property type="entry name" value="Cyanase_C"/>
    <property type="match status" value="1"/>
</dbReference>
<comment type="similarity">
    <text evidence="5">Belongs to the cyanase family.</text>
</comment>
<dbReference type="Pfam" id="PF21291">
    <property type="entry name" value="CYNS_N"/>
    <property type="match status" value="1"/>
</dbReference>
<comment type="function">
    <text evidence="4">Transcriptional coactivator that stimulates GCN4-dependent transcriptional activity by bridging the DNA-binding region of GCN4 and TBP (SPT15), thereby recruiting TBP to GCN4-bound promoters. Involved in induction of the ribosome quality control (RQC) pathway; a pathway that degrades nascent peptide chains during problematic translation. Required to prevent stalled ribosomes from frameshifting.</text>
</comment>